<dbReference type="GO" id="GO:0005634">
    <property type="term" value="C:nucleus"/>
    <property type="evidence" value="ECO:0007669"/>
    <property type="project" value="UniProtKB-SubCell"/>
</dbReference>
<comment type="subcellular location">
    <subcellularLocation>
        <location evidence="1">Nucleus</location>
    </subcellularLocation>
</comment>
<feature type="compositionally biased region" description="Basic and acidic residues" evidence="7">
    <location>
        <begin position="281"/>
        <end position="297"/>
    </location>
</feature>
<evidence type="ECO:0000256" key="6">
    <source>
        <dbReference type="PROSITE-ProRule" id="PRU00042"/>
    </source>
</evidence>
<dbReference type="EMBL" id="JAAARO010000017">
    <property type="protein sequence ID" value="KAF5733260.1"/>
    <property type="molecule type" value="Genomic_DNA"/>
</dbReference>
<dbReference type="PANTHER" id="PTHR47287">
    <property type="entry name" value="C2H2 AND C2HC ZINC FINGERS SUPERFAMILY PROTEIN"/>
    <property type="match status" value="1"/>
</dbReference>
<gene>
    <name evidence="9" type="ORF">HS088_TW17G00802</name>
</gene>
<sequence length="297" mass="32452">MEEKTPSDTSSILHNHQTSDVKRKKIIVEADEPIILSAKSSSQVNPPPPPPPPPGLSLSFLNQKFSNSYNLGGSEVELRLFNAGGSASRAINEEAASDESAHDKRSSSERRVFACNFCKKEFSTSQALGGHQNAHKQERAMAKHRRELGLIGGVHHQYPFSFDNQYYSSSTLSQHASLYGSYGNRSSLGVRMESMIHKPSIQWSPYGYRFGASERSSQGLYHNLDRLKIQQTINPNLASGLGNPSSSSLGGGISTSGLGRNGGLFKPFEASSSTTNNNRPTNDHTKDEKELDLTLKL</sequence>
<evidence type="ECO:0000313" key="9">
    <source>
        <dbReference type="EMBL" id="KAF5733260.1"/>
    </source>
</evidence>
<dbReference type="Proteomes" id="UP000593562">
    <property type="component" value="Unassembled WGS sequence"/>
</dbReference>
<feature type="region of interest" description="Disordered" evidence="7">
    <location>
        <begin position="264"/>
        <end position="297"/>
    </location>
</feature>
<organism evidence="9 10">
    <name type="scientific">Tripterygium wilfordii</name>
    <name type="common">Thunder God vine</name>
    <dbReference type="NCBI Taxonomy" id="458696"/>
    <lineage>
        <taxon>Eukaryota</taxon>
        <taxon>Viridiplantae</taxon>
        <taxon>Streptophyta</taxon>
        <taxon>Embryophyta</taxon>
        <taxon>Tracheophyta</taxon>
        <taxon>Spermatophyta</taxon>
        <taxon>Magnoliopsida</taxon>
        <taxon>eudicotyledons</taxon>
        <taxon>Gunneridae</taxon>
        <taxon>Pentapetalae</taxon>
        <taxon>rosids</taxon>
        <taxon>fabids</taxon>
        <taxon>Celastrales</taxon>
        <taxon>Celastraceae</taxon>
        <taxon>Tripterygium</taxon>
    </lineage>
</organism>
<evidence type="ECO:0000256" key="5">
    <source>
        <dbReference type="ARBA" id="ARBA00023242"/>
    </source>
</evidence>
<dbReference type="PROSITE" id="PS00028">
    <property type="entry name" value="ZINC_FINGER_C2H2_1"/>
    <property type="match status" value="1"/>
</dbReference>
<protein>
    <submittedName>
        <fullName evidence="9">Zinc finger protein 3-like</fullName>
    </submittedName>
</protein>
<feature type="region of interest" description="Disordered" evidence="7">
    <location>
        <begin position="37"/>
        <end position="56"/>
    </location>
</feature>
<feature type="domain" description="C2H2-type" evidence="8">
    <location>
        <begin position="113"/>
        <end position="140"/>
    </location>
</feature>
<dbReference type="PROSITE" id="PS50157">
    <property type="entry name" value="ZINC_FINGER_C2H2_2"/>
    <property type="match status" value="1"/>
</dbReference>
<evidence type="ECO:0000256" key="2">
    <source>
        <dbReference type="ARBA" id="ARBA00022723"/>
    </source>
</evidence>
<evidence type="ECO:0000259" key="8">
    <source>
        <dbReference type="PROSITE" id="PS50157"/>
    </source>
</evidence>
<feature type="region of interest" description="Disordered" evidence="7">
    <location>
        <begin position="1"/>
        <end position="26"/>
    </location>
</feature>
<evidence type="ECO:0000256" key="7">
    <source>
        <dbReference type="SAM" id="MobiDB-lite"/>
    </source>
</evidence>
<dbReference type="AlphaFoldDB" id="A0A7J7CGS7"/>
<dbReference type="GO" id="GO:0009788">
    <property type="term" value="P:negative regulation of abscisic acid-activated signaling pathway"/>
    <property type="evidence" value="ECO:0007669"/>
    <property type="project" value="InterPro"/>
</dbReference>
<dbReference type="SUPFAM" id="SSF57667">
    <property type="entry name" value="beta-beta-alpha zinc fingers"/>
    <property type="match status" value="1"/>
</dbReference>
<dbReference type="PANTHER" id="PTHR47287:SF9">
    <property type="entry name" value="ZINC FINGER PROTEIN 4-LIKE"/>
    <property type="match status" value="1"/>
</dbReference>
<feature type="compositionally biased region" description="Pro residues" evidence="7">
    <location>
        <begin position="45"/>
        <end position="55"/>
    </location>
</feature>
<comment type="caution">
    <text evidence="9">The sequence shown here is derived from an EMBL/GenBank/DDBJ whole genome shotgun (WGS) entry which is preliminary data.</text>
</comment>
<dbReference type="InParanoid" id="A0A7J7CGS7"/>
<reference evidence="9 10" key="1">
    <citation type="journal article" date="2020" name="Nat. Commun.">
        <title>Genome of Tripterygium wilfordii and identification of cytochrome P450 involved in triptolide biosynthesis.</title>
        <authorList>
            <person name="Tu L."/>
            <person name="Su P."/>
            <person name="Zhang Z."/>
            <person name="Gao L."/>
            <person name="Wang J."/>
            <person name="Hu T."/>
            <person name="Zhou J."/>
            <person name="Zhang Y."/>
            <person name="Zhao Y."/>
            <person name="Liu Y."/>
            <person name="Song Y."/>
            <person name="Tong Y."/>
            <person name="Lu Y."/>
            <person name="Yang J."/>
            <person name="Xu C."/>
            <person name="Jia M."/>
            <person name="Peters R.J."/>
            <person name="Huang L."/>
            <person name="Gao W."/>
        </authorList>
    </citation>
    <scope>NUCLEOTIDE SEQUENCE [LARGE SCALE GENOMIC DNA]</scope>
    <source>
        <strain evidence="10">cv. XIE 37</strain>
        <tissue evidence="9">Leaf</tissue>
    </source>
</reference>
<keyword evidence="4" id="KW-0862">Zinc</keyword>
<keyword evidence="10" id="KW-1185">Reference proteome</keyword>
<keyword evidence="3 6" id="KW-0863">Zinc-finger</keyword>
<feature type="compositionally biased region" description="Low complexity" evidence="7">
    <location>
        <begin position="271"/>
        <end position="280"/>
    </location>
</feature>
<dbReference type="InterPro" id="IPR044246">
    <property type="entry name" value="ZFP3-like"/>
</dbReference>
<evidence type="ECO:0000256" key="4">
    <source>
        <dbReference type="ARBA" id="ARBA00022833"/>
    </source>
</evidence>
<proteinExistence type="predicted"/>
<dbReference type="Pfam" id="PF13912">
    <property type="entry name" value="zf-C2H2_6"/>
    <property type="match status" value="1"/>
</dbReference>
<evidence type="ECO:0000256" key="3">
    <source>
        <dbReference type="ARBA" id="ARBA00022771"/>
    </source>
</evidence>
<keyword evidence="5" id="KW-0539">Nucleus</keyword>
<accession>A0A7J7CGS7</accession>
<feature type="compositionally biased region" description="Polar residues" evidence="7">
    <location>
        <begin position="7"/>
        <end position="18"/>
    </location>
</feature>
<evidence type="ECO:0000256" key="1">
    <source>
        <dbReference type="ARBA" id="ARBA00004123"/>
    </source>
</evidence>
<name>A0A7J7CGS7_TRIWF</name>
<dbReference type="InterPro" id="IPR036236">
    <property type="entry name" value="Znf_C2H2_sf"/>
</dbReference>
<keyword evidence="2" id="KW-0479">Metal-binding</keyword>
<dbReference type="Gene3D" id="3.30.160.60">
    <property type="entry name" value="Classic Zinc Finger"/>
    <property type="match status" value="1"/>
</dbReference>
<dbReference type="InterPro" id="IPR013087">
    <property type="entry name" value="Znf_C2H2_type"/>
</dbReference>
<dbReference type="GO" id="GO:0008270">
    <property type="term" value="F:zinc ion binding"/>
    <property type="evidence" value="ECO:0007669"/>
    <property type="project" value="UniProtKB-KW"/>
</dbReference>
<evidence type="ECO:0000313" key="10">
    <source>
        <dbReference type="Proteomes" id="UP000593562"/>
    </source>
</evidence>